<reference evidence="12" key="1">
    <citation type="submission" date="2020-08" db="EMBL/GenBank/DDBJ databases">
        <title>Plant Genome Project.</title>
        <authorList>
            <person name="Zhang R.-G."/>
        </authorList>
    </citation>
    <scope>NUCLEOTIDE SEQUENCE</scope>
    <source>
        <strain evidence="12">WSP0</strain>
        <tissue evidence="12">Leaf</tissue>
    </source>
</reference>
<accession>A0AAV6L166</accession>
<evidence type="ECO:0000256" key="5">
    <source>
        <dbReference type="ARBA" id="ARBA00022679"/>
    </source>
</evidence>
<evidence type="ECO:0000259" key="11">
    <source>
        <dbReference type="Pfam" id="PF08323"/>
    </source>
</evidence>
<evidence type="ECO:0000259" key="10">
    <source>
        <dbReference type="Pfam" id="PF00534"/>
    </source>
</evidence>
<evidence type="ECO:0000256" key="6">
    <source>
        <dbReference type="ARBA" id="ARBA00022922"/>
    </source>
</evidence>
<keyword evidence="9" id="KW-0150">Chloroplast</keyword>
<feature type="domain" description="Glycosyl transferase family 1" evidence="10">
    <location>
        <begin position="541"/>
        <end position="692"/>
    </location>
</feature>
<dbReference type="GO" id="GO:0019252">
    <property type="term" value="P:starch biosynthetic process"/>
    <property type="evidence" value="ECO:0007669"/>
    <property type="project" value="UniProtKB-UniRule"/>
</dbReference>
<comment type="similarity">
    <text evidence="3 9">Belongs to the glycosyltransferase 1 family. Bacterial/plant glycogen synthase subfamily.</text>
</comment>
<comment type="pathway">
    <text evidence="2 9">Glycan biosynthesis; starch biosynthesis.</text>
</comment>
<dbReference type="EC" id="2.4.1.-" evidence="9"/>
<dbReference type="InterPro" id="IPR013534">
    <property type="entry name" value="Starch_synth_cat_dom"/>
</dbReference>
<gene>
    <name evidence="12" type="ORF">RHGRI_008716</name>
</gene>
<evidence type="ECO:0000256" key="8">
    <source>
        <dbReference type="ARBA" id="ARBA00023234"/>
    </source>
</evidence>
<proteinExistence type="inferred from homology"/>
<evidence type="ECO:0000256" key="3">
    <source>
        <dbReference type="ARBA" id="ARBA00010281"/>
    </source>
</evidence>
<keyword evidence="6 9" id="KW-0750">Starch biosynthesis</keyword>
<keyword evidence="5" id="KW-0808">Transferase</keyword>
<evidence type="ECO:0000256" key="4">
    <source>
        <dbReference type="ARBA" id="ARBA00022676"/>
    </source>
</evidence>
<evidence type="ECO:0000313" key="12">
    <source>
        <dbReference type="EMBL" id="KAG5558853.1"/>
    </source>
</evidence>
<comment type="subcellular location">
    <subcellularLocation>
        <location evidence="9">Plastid</location>
        <location evidence="9">Chloroplast</location>
    </subcellularLocation>
    <subcellularLocation>
        <location evidence="9">Plastid</location>
        <location evidence="9">Amyloplast</location>
    </subcellularLocation>
</comment>
<dbReference type="Pfam" id="PF00534">
    <property type="entry name" value="Glycos_transf_1"/>
    <property type="match status" value="1"/>
</dbReference>
<name>A0AAV6L166_9ERIC</name>
<keyword evidence="8 9" id="KW-0035">Amyloplast</keyword>
<dbReference type="PANTHER" id="PTHR45825:SF11">
    <property type="entry name" value="ALPHA AMYLASE DOMAIN-CONTAINING PROTEIN"/>
    <property type="match status" value="1"/>
</dbReference>
<dbReference type="EMBL" id="JACTNZ010000003">
    <property type="protein sequence ID" value="KAG5558853.1"/>
    <property type="molecule type" value="Genomic_DNA"/>
</dbReference>
<dbReference type="InterPro" id="IPR011835">
    <property type="entry name" value="GS/SS"/>
</dbReference>
<dbReference type="GO" id="GO:0009507">
    <property type="term" value="C:chloroplast"/>
    <property type="evidence" value="ECO:0007669"/>
    <property type="project" value="UniProtKB-SubCell"/>
</dbReference>
<dbReference type="InterPro" id="IPR001296">
    <property type="entry name" value="Glyco_trans_1"/>
</dbReference>
<comment type="catalytic activity">
    <reaction evidence="1">
        <text>[(1-&gt;4)-alpha-D-glucosyl](n) + ADP-alpha-D-glucose = [(1-&gt;4)-alpha-D-glucosyl](n+1) + ADP + H(+)</text>
        <dbReference type="Rhea" id="RHEA:18189"/>
        <dbReference type="Rhea" id="RHEA-COMP:9584"/>
        <dbReference type="Rhea" id="RHEA-COMP:9587"/>
        <dbReference type="ChEBI" id="CHEBI:15378"/>
        <dbReference type="ChEBI" id="CHEBI:15444"/>
        <dbReference type="ChEBI" id="CHEBI:57498"/>
        <dbReference type="ChEBI" id="CHEBI:456216"/>
        <dbReference type="EC" id="2.4.1.21"/>
    </reaction>
</comment>
<keyword evidence="7" id="KW-0809">Transit peptide</keyword>
<dbReference type="GO" id="GO:0004373">
    <property type="term" value="F:alpha-1,4-glucan glucosyltransferase (UDP-glucose donor) activity"/>
    <property type="evidence" value="ECO:0007669"/>
    <property type="project" value="InterPro"/>
</dbReference>
<evidence type="ECO:0000313" key="13">
    <source>
        <dbReference type="Proteomes" id="UP000823749"/>
    </source>
</evidence>
<dbReference type="SUPFAM" id="SSF53756">
    <property type="entry name" value="UDP-Glycosyltransferase/glycogen phosphorylase"/>
    <property type="match status" value="2"/>
</dbReference>
<feature type="domain" description="Starch synthase catalytic" evidence="11">
    <location>
        <begin position="112"/>
        <end position="213"/>
    </location>
</feature>
<evidence type="ECO:0000256" key="7">
    <source>
        <dbReference type="ARBA" id="ARBA00022946"/>
    </source>
</evidence>
<dbReference type="Gene3D" id="3.40.50.2000">
    <property type="entry name" value="Glycogen Phosphorylase B"/>
    <property type="match status" value="3"/>
</dbReference>
<dbReference type="GO" id="GO:0009501">
    <property type="term" value="C:amyloplast"/>
    <property type="evidence" value="ECO:0007669"/>
    <property type="project" value="UniProtKB-SubCell"/>
</dbReference>
<dbReference type="CDD" id="cd03791">
    <property type="entry name" value="GT5_Glycogen_synthase_DULL1-like"/>
    <property type="match status" value="1"/>
</dbReference>
<evidence type="ECO:0000256" key="2">
    <source>
        <dbReference type="ARBA" id="ARBA00004727"/>
    </source>
</evidence>
<evidence type="ECO:0000256" key="1">
    <source>
        <dbReference type="ARBA" id="ARBA00001478"/>
    </source>
</evidence>
<feature type="domain" description="Starch synthase catalytic" evidence="11">
    <location>
        <begin position="364"/>
        <end position="487"/>
    </location>
</feature>
<dbReference type="PANTHER" id="PTHR45825">
    <property type="entry name" value="GRANULE-BOUND STARCH SYNTHASE 1, CHLOROPLASTIC/AMYLOPLASTIC"/>
    <property type="match status" value="1"/>
</dbReference>
<dbReference type="Pfam" id="PF08323">
    <property type="entry name" value="Glyco_transf_5"/>
    <property type="match status" value="2"/>
</dbReference>
<protein>
    <recommendedName>
        <fullName evidence="9">Starch synthase, chloroplastic/amyloplastic</fullName>
        <ecNumber evidence="9">2.4.1.-</ecNumber>
    </recommendedName>
</protein>
<comment type="caution">
    <text evidence="12">The sequence shown here is derived from an EMBL/GenBank/DDBJ whole genome shotgun (WGS) entry which is preliminary data.</text>
</comment>
<dbReference type="HAMAP" id="MF_00484">
    <property type="entry name" value="Glycogen_synth"/>
    <property type="match status" value="1"/>
</dbReference>
<dbReference type="GO" id="GO:0009011">
    <property type="term" value="F:alpha-1,4-glucan glucosyltransferase (ADP-glucose donor) activity"/>
    <property type="evidence" value="ECO:0007669"/>
    <property type="project" value="UniProtKB-EC"/>
</dbReference>
<keyword evidence="13" id="KW-1185">Reference proteome</keyword>
<dbReference type="Proteomes" id="UP000823749">
    <property type="component" value="Chromosome 3"/>
</dbReference>
<dbReference type="FunFam" id="3.40.50.2000:FF:000025">
    <property type="entry name" value="Starch synthase, chloroplastic/amyloplastic"/>
    <property type="match status" value="1"/>
</dbReference>
<sequence length="738" mass="81881">MGTLLAPPPLHPCTSFLNSPETTPKSCAASFLRQGKTKIGYLALCRSLADGNKNNGGVRSMQDGSSIIEGGKKAEGDSKVIDSKDKLATDREEVAEVIGGEGKVLTRVTHSIVFVTAEAAPYSKTGGLGDVCGSLPTALAARGHRVMVVSPRYLHGGPSDKKFAGASEVGSPTKIYCFGGEQEVGFFHEFRAGVDWVFVDHPSYHRPGNPYGDIFGAFGHCFLLLTFFVPSFFWLSSFGSLYFVTQHVKLPWCFHWEGSLMERNVCSLSTIGMQALYQFVDSRNSEGILCLKSGSRLMLPFPASRCLTKIGKCDMVELKTFQFPCIGLVSIVNVVLVRMRIISEIWENGHCCFVSPVGVSGNFIMLLAAKYRPYGVYKDSRSILVIHNLAHQVKEKCLENYIIHRYFHDGVEPAASYNNLGLPLEWYGAVEWVFPTWARTHALDTGKAVNVLKGAIVTADRILTVSQGYAWEITTAEGGYGLDELLSSRKSVLNGITNGVDAAEWNPSLDEHIPSNYSIHDLSGKVECKIALQKELGLPIRPDCPLIGFIGRLDYQKGIDIILSATPELMEEDIQFVMLGSGERQYEDWMRVTEAHYRDKYRGWVGFNVPISHRITAGCDILLMPSRFEPCGLNQLYAMRYGTVPVVHGTGGLRDTVENFNPYARESLGEGTGWTFSPLSRENLLAALKIAIQTYREHKSSWEGLMKRGMERDCTWDKAAIKYEQVFEWAFIDPPYVI</sequence>
<keyword evidence="4 9" id="KW-0328">Glycosyltransferase</keyword>
<dbReference type="NCBIfam" id="TIGR02095">
    <property type="entry name" value="glgA"/>
    <property type="match status" value="1"/>
</dbReference>
<dbReference type="AlphaFoldDB" id="A0AAV6L166"/>
<keyword evidence="8 9" id="KW-0934">Plastid</keyword>
<organism evidence="12 13">
    <name type="scientific">Rhododendron griersonianum</name>
    <dbReference type="NCBI Taxonomy" id="479676"/>
    <lineage>
        <taxon>Eukaryota</taxon>
        <taxon>Viridiplantae</taxon>
        <taxon>Streptophyta</taxon>
        <taxon>Embryophyta</taxon>
        <taxon>Tracheophyta</taxon>
        <taxon>Spermatophyta</taxon>
        <taxon>Magnoliopsida</taxon>
        <taxon>eudicotyledons</taxon>
        <taxon>Gunneridae</taxon>
        <taxon>Pentapetalae</taxon>
        <taxon>asterids</taxon>
        <taxon>Ericales</taxon>
        <taxon>Ericaceae</taxon>
        <taxon>Ericoideae</taxon>
        <taxon>Rhodoreae</taxon>
        <taxon>Rhododendron</taxon>
    </lineage>
</organism>
<evidence type="ECO:0000256" key="9">
    <source>
        <dbReference type="RuleBase" id="RU361232"/>
    </source>
</evidence>